<feature type="non-terminal residue" evidence="3">
    <location>
        <position position="276"/>
    </location>
</feature>
<dbReference type="Gene3D" id="2.60.120.1560">
    <property type="match status" value="1"/>
</dbReference>
<comment type="caution">
    <text evidence="3">The sequence shown here is derived from an EMBL/GenBank/DDBJ whole genome shotgun (WGS) entry which is preliminary data.</text>
</comment>
<organism evidence="3 4">
    <name type="scientific">Zygosaccharomyces rouxii</name>
    <dbReference type="NCBI Taxonomy" id="4956"/>
    <lineage>
        <taxon>Eukaryota</taxon>
        <taxon>Fungi</taxon>
        <taxon>Dikarya</taxon>
        <taxon>Ascomycota</taxon>
        <taxon>Saccharomycotina</taxon>
        <taxon>Saccharomycetes</taxon>
        <taxon>Saccharomycetales</taxon>
        <taxon>Saccharomycetaceae</taxon>
        <taxon>Zygosaccharomyces</taxon>
    </lineage>
</organism>
<dbReference type="InterPro" id="IPR011658">
    <property type="entry name" value="PA14_dom"/>
</dbReference>
<dbReference type="InterPro" id="IPR037524">
    <property type="entry name" value="PA14/GLEYA"/>
</dbReference>
<evidence type="ECO:0000256" key="1">
    <source>
        <dbReference type="SAM" id="SignalP"/>
    </source>
</evidence>
<dbReference type="SUPFAM" id="SSF56988">
    <property type="entry name" value="Anthrax protective antigen"/>
    <property type="match status" value="1"/>
</dbReference>
<accession>A0A1Q3AL69</accession>
<dbReference type="AlphaFoldDB" id="A0A1Q3AL69"/>
<protein>
    <recommendedName>
        <fullName evidence="2">PA14 domain-containing protein</fullName>
    </recommendedName>
</protein>
<dbReference type="Pfam" id="PF10528">
    <property type="entry name" value="GLEYA"/>
    <property type="match status" value="1"/>
</dbReference>
<dbReference type="PROSITE" id="PS51820">
    <property type="entry name" value="PA14"/>
    <property type="match status" value="1"/>
</dbReference>
<evidence type="ECO:0000313" key="3">
    <source>
        <dbReference type="EMBL" id="GAV56434.1"/>
    </source>
</evidence>
<dbReference type="Proteomes" id="UP000187013">
    <property type="component" value="Unassembled WGS sequence"/>
</dbReference>
<evidence type="ECO:0000313" key="4">
    <source>
        <dbReference type="Proteomes" id="UP000187013"/>
    </source>
</evidence>
<sequence>MVSKKNISQWLLWFSMLGIMKVLAATACLPAKQAQSGFKAKFYQYNYGDLSTIRKQSFIAGGYAQRQFLGEKDNVNDILIAYGMQCTLQNGQVVVPQEPWNFDYSQCTNKRYFSQRHEGTIFGFDVTATNFTVELTGYFLAPQTGTYNFTFDHVDDSAVLNFGQGVAFDCCNQDAPPNFNTDFSINAIKPNNGPAAHMDFQIDLAANYYYPIKIVFTNRHVFAWLFTTVTLPDGSEINNDFSGYVFSFDSEPDQPGCTVTNPLPFVTTTSTMPWTG</sequence>
<proteinExistence type="predicted"/>
<dbReference type="InterPro" id="IPR018871">
    <property type="entry name" value="GLEYA_adhesin_domain"/>
</dbReference>
<dbReference type="SMART" id="SM00758">
    <property type="entry name" value="PA14"/>
    <property type="match status" value="1"/>
</dbReference>
<reference evidence="3 4" key="1">
    <citation type="submission" date="2016-08" db="EMBL/GenBank/DDBJ databases">
        <title>Draft genome sequence of allopolyploid Zygosaccharomyces rouxii.</title>
        <authorList>
            <person name="Watanabe J."/>
            <person name="Uehara K."/>
            <person name="Mogi Y."/>
            <person name="Tsukioka Y."/>
        </authorList>
    </citation>
    <scope>NUCLEOTIDE SEQUENCE [LARGE SCALE GENOMIC DNA]</scope>
    <source>
        <strain evidence="3 4">NBRC 110957</strain>
    </source>
</reference>
<gene>
    <name evidence="3" type="ORF">ZYGR_0BW00100</name>
</gene>
<name>A0A1Q3AL69_ZYGRO</name>
<keyword evidence="1" id="KW-0732">Signal</keyword>
<dbReference type="OrthoDB" id="4070698at2759"/>
<dbReference type="EMBL" id="BDGX01000075">
    <property type="protein sequence ID" value="GAV56434.1"/>
    <property type="molecule type" value="Genomic_DNA"/>
</dbReference>
<evidence type="ECO:0000259" key="2">
    <source>
        <dbReference type="PROSITE" id="PS51820"/>
    </source>
</evidence>
<feature type="domain" description="PA14" evidence="2">
    <location>
        <begin position="73"/>
        <end position="244"/>
    </location>
</feature>
<feature type="signal peptide" evidence="1">
    <location>
        <begin position="1"/>
        <end position="24"/>
    </location>
</feature>
<feature type="chain" id="PRO_5013338117" description="PA14 domain-containing protein" evidence="1">
    <location>
        <begin position="25"/>
        <end position="276"/>
    </location>
</feature>